<dbReference type="InterPro" id="IPR046335">
    <property type="entry name" value="LacI/GalR-like_sensor"/>
</dbReference>
<dbReference type="SMART" id="SM00354">
    <property type="entry name" value="HTH_LACI"/>
    <property type="match status" value="1"/>
</dbReference>
<dbReference type="CDD" id="cd06267">
    <property type="entry name" value="PBP1_LacI_sugar_binding-like"/>
    <property type="match status" value="1"/>
</dbReference>
<dbReference type="Pfam" id="PF00356">
    <property type="entry name" value="LacI"/>
    <property type="match status" value="1"/>
</dbReference>
<protein>
    <submittedName>
        <fullName evidence="5">LacI family DNA-binding transcriptional regulator</fullName>
    </submittedName>
</protein>
<dbReference type="AlphaFoldDB" id="A0AA42DJQ7"/>
<dbReference type="EMBL" id="JAQIFT010000008">
    <property type="protein sequence ID" value="MDA3730152.1"/>
    <property type="molecule type" value="Genomic_DNA"/>
</dbReference>
<dbReference type="Gene3D" id="3.40.50.2300">
    <property type="match status" value="2"/>
</dbReference>
<evidence type="ECO:0000313" key="5">
    <source>
        <dbReference type="EMBL" id="MDA3730152.1"/>
    </source>
</evidence>
<dbReference type="SUPFAM" id="SSF47413">
    <property type="entry name" value="lambda repressor-like DNA-binding domains"/>
    <property type="match status" value="1"/>
</dbReference>
<feature type="domain" description="HTH lacI-type" evidence="4">
    <location>
        <begin position="1"/>
        <end position="55"/>
    </location>
</feature>
<dbReference type="PROSITE" id="PS50932">
    <property type="entry name" value="HTH_LACI_2"/>
    <property type="match status" value="1"/>
</dbReference>
<evidence type="ECO:0000256" key="2">
    <source>
        <dbReference type="ARBA" id="ARBA00023125"/>
    </source>
</evidence>
<dbReference type="InterPro" id="IPR028082">
    <property type="entry name" value="Peripla_BP_I"/>
</dbReference>
<dbReference type="RefSeq" id="WP_271010874.1">
    <property type="nucleotide sequence ID" value="NZ_JAQIFT010000008.1"/>
</dbReference>
<name>A0AA42DJQ7_9FIRM</name>
<keyword evidence="2 5" id="KW-0238">DNA-binding</keyword>
<proteinExistence type="predicted"/>
<reference evidence="5" key="1">
    <citation type="journal article" date="2023" name="Int. J. Syst. Evol. Microbiol.">
        <title>&lt;i&gt;Holtiella tumoricola&lt;/i&gt; gen. nov. sp. nov., isolated from a human clinical sample.</title>
        <authorList>
            <person name="Allen-Vercoe E."/>
            <person name="Daigneault M.C."/>
            <person name="Vancuren S.J."/>
            <person name="Cochrane K."/>
            <person name="O'Neal L.L."/>
            <person name="Sankaranarayanan K."/>
            <person name="Lawson P.A."/>
        </authorList>
    </citation>
    <scope>NUCLEOTIDE SEQUENCE</scope>
    <source>
        <strain evidence="5">CC70A</strain>
    </source>
</reference>
<keyword evidence="3" id="KW-0804">Transcription</keyword>
<dbReference type="Pfam" id="PF13377">
    <property type="entry name" value="Peripla_BP_3"/>
    <property type="match status" value="1"/>
</dbReference>
<sequence length="334" mass="37499">MNIKDIARLSGVGVSTVSRVVNNHPDVKKETREHVLNIIKEYNYIPNSSARVLKQISTKNIGILIKGIFNPFLSEMVSIISKKIQFEGYTMLLQHTEVEEDDIESTLRFIKERKLQGVICLGGKFNDIQEDTFKHIDVPIILTSINLPVAMNNKQHVSIIDINNEEAAYKAVNYLIEKGHKDISIMICDEKEAASLERYKGYCRALEESNIPFDKENVLKGHYLMEKAYEETIKLLQNKKPTAIFAVSDSMAIGVAKAITDSGLQIGQDISIVGFDGMDIAQYYTPTITTVKQPREEMAKLSADLLFEQLNGNKQSISILLDADLIEGNSCIEI</sequence>
<gene>
    <name evidence="5" type="ORF">PBV87_01305</name>
</gene>
<accession>A0AA42DJQ7</accession>
<dbReference type="PANTHER" id="PTHR30146:SF149">
    <property type="entry name" value="HTH-TYPE TRANSCRIPTIONAL REGULATOR EBGR"/>
    <property type="match status" value="1"/>
</dbReference>
<dbReference type="PANTHER" id="PTHR30146">
    <property type="entry name" value="LACI-RELATED TRANSCRIPTIONAL REPRESSOR"/>
    <property type="match status" value="1"/>
</dbReference>
<dbReference type="PROSITE" id="PS00356">
    <property type="entry name" value="HTH_LACI_1"/>
    <property type="match status" value="1"/>
</dbReference>
<dbReference type="SUPFAM" id="SSF53822">
    <property type="entry name" value="Periplasmic binding protein-like I"/>
    <property type="match status" value="1"/>
</dbReference>
<dbReference type="InterPro" id="IPR000843">
    <property type="entry name" value="HTH_LacI"/>
</dbReference>
<organism evidence="5 6">
    <name type="scientific">Holtiella tumoricola</name>
    <dbReference type="NCBI Taxonomy" id="3018743"/>
    <lineage>
        <taxon>Bacteria</taxon>
        <taxon>Bacillati</taxon>
        <taxon>Bacillota</taxon>
        <taxon>Clostridia</taxon>
        <taxon>Lachnospirales</taxon>
        <taxon>Cellulosilyticaceae</taxon>
        <taxon>Holtiella</taxon>
    </lineage>
</organism>
<dbReference type="InterPro" id="IPR010982">
    <property type="entry name" value="Lambda_DNA-bd_dom_sf"/>
</dbReference>
<dbReference type="CDD" id="cd01392">
    <property type="entry name" value="HTH_LacI"/>
    <property type="match status" value="1"/>
</dbReference>
<dbReference type="PRINTS" id="PR00036">
    <property type="entry name" value="HTHLACI"/>
</dbReference>
<comment type="caution">
    <text evidence="5">The sequence shown here is derived from an EMBL/GenBank/DDBJ whole genome shotgun (WGS) entry which is preliminary data.</text>
</comment>
<dbReference type="Proteomes" id="UP001169242">
    <property type="component" value="Unassembled WGS sequence"/>
</dbReference>
<evidence type="ECO:0000256" key="3">
    <source>
        <dbReference type="ARBA" id="ARBA00023163"/>
    </source>
</evidence>
<keyword evidence="1" id="KW-0805">Transcription regulation</keyword>
<keyword evidence="6" id="KW-1185">Reference proteome</keyword>
<dbReference type="GO" id="GO:0003700">
    <property type="term" value="F:DNA-binding transcription factor activity"/>
    <property type="evidence" value="ECO:0007669"/>
    <property type="project" value="TreeGrafter"/>
</dbReference>
<dbReference type="GO" id="GO:0000976">
    <property type="term" value="F:transcription cis-regulatory region binding"/>
    <property type="evidence" value="ECO:0007669"/>
    <property type="project" value="TreeGrafter"/>
</dbReference>
<evidence type="ECO:0000256" key="1">
    <source>
        <dbReference type="ARBA" id="ARBA00023015"/>
    </source>
</evidence>
<evidence type="ECO:0000313" key="6">
    <source>
        <dbReference type="Proteomes" id="UP001169242"/>
    </source>
</evidence>
<dbReference type="Gene3D" id="1.10.260.40">
    <property type="entry name" value="lambda repressor-like DNA-binding domains"/>
    <property type="match status" value="1"/>
</dbReference>
<evidence type="ECO:0000259" key="4">
    <source>
        <dbReference type="PROSITE" id="PS50932"/>
    </source>
</evidence>